<name>A0A3Q0R749_AMPCI</name>
<dbReference type="Ensembl" id="ENSACIT00000006472.1">
    <property type="protein sequence ID" value="ENSACIP00000006286.1"/>
    <property type="gene ID" value="ENSACIG00000004951.1"/>
</dbReference>
<dbReference type="AlphaFoldDB" id="A0A3Q0R749"/>
<evidence type="ECO:0000313" key="3">
    <source>
        <dbReference type="Proteomes" id="UP000261340"/>
    </source>
</evidence>
<dbReference type="InterPro" id="IPR011029">
    <property type="entry name" value="DEATH-like_dom_sf"/>
</dbReference>
<dbReference type="GeneTree" id="ENSGT00940000178130"/>
<keyword evidence="3" id="KW-1185">Reference proteome</keyword>
<dbReference type="SUPFAM" id="SSF47986">
    <property type="entry name" value="DEATH domain"/>
    <property type="match status" value="1"/>
</dbReference>
<reference evidence="2" key="1">
    <citation type="submission" date="2025-08" db="UniProtKB">
        <authorList>
            <consortium name="Ensembl"/>
        </authorList>
    </citation>
    <scope>IDENTIFICATION</scope>
</reference>
<sequence length="121" mass="13865">LKEVADVRTEFVKRVTEESLKQLLEALERDEVLNDLETESILEENRARANKARCFIDTVKKKGDRACRIMIRHLKITNPALSNQLGLSSGSSTQLGETTFSAMMVPLYNFFKLCVFIYFKC</sequence>
<dbReference type="PANTHER" id="PTHR47901">
    <property type="entry name" value="CASPASE RECRUITMENT DOMAIN-CONTAINING PROTEIN 18"/>
    <property type="match status" value="1"/>
</dbReference>
<dbReference type="InterPro" id="IPR001315">
    <property type="entry name" value="CARD"/>
</dbReference>
<dbReference type="GO" id="GO:0050727">
    <property type="term" value="P:regulation of inflammatory response"/>
    <property type="evidence" value="ECO:0007669"/>
    <property type="project" value="TreeGrafter"/>
</dbReference>
<feature type="domain" description="CARD" evidence="1">
    <location>
        <begin position="1"/>
        <end position="89"/>
    </location>
</feature>
<dbReference type="InterPro" id="IPR002398">
    <property type="entry name" value="Pept_C14"/>
</dbReference>
<evidence type="ECO:0000259" key="1">
    <source>
        <dbReference type="PROSITE" id="PS50209"/>
    </source>
</evidence>
<dbReference type="Proteomes" id="UP000261340">
    <property type="component" value="Unplaced"/>
</dbReference>
<dbReference type="STRING" id="61819.ENSACIP00000006286"/>
<dbReference type="GO" id="GO:0042981">
    <property type="term" value="P:regulation of apoptotic process"/>
    <property type="evidence" value="ECO:0007669"/>
    <property type="project" value="InterPro"/>
</dbReference>
<proteinExistence type="predicted"/>
<dbReference type="GO" id="GO:0097169">
    <property type="term" value="C:AIM2 inflammasome complex"/>
    <property type="evidence" value="ECO:0007669"/>
    <property type="project" value="TreeGrafter"/>
</dbReference>
<dbReference type="Gene3D" id="1.10.533.10">
    <property type="entry name" value="Death Domain, Fas"/>
    <property type="match status" value="1"/>
</dbReference>
<protein>
    <recommendedName>
        <fullName evidence="1">CARD domain-containing protein</fullName>
    </recommendedName>
</protein>
<evidence type="ECO:0000313" key="2">
    <source>
        <dbReference type="Ensembl" id="ENSACIP00000006286.1"/>
    </source>
</evidence>
<organism evidence="2 3">
    <name type="scientific">Amphilophus citrinellus</name>
    <name type="common">Midas cichlid</name>
    <name type="synonym">Cichlasoma citrinellum</name>
    <dbReference type="NCBI Taxonomy" id="61819"/>
    <lineage>
        <taxon>Eukaryota</taxon>
        <taxon>Metazoa</taxon>
        <taxon>Chordata</taxon>
        <taxon>Craniata</taxon>
        <taxon>Vertebrata</taxon>
        <taxon>Euteleostomi</taxon>
        <taxon>Actinopterygii</taxon>
        <taxon>Neopterygii</taxon>
        <taxon>Teleostei</taxon>
        <taxon>Neoteleostei</taxon>
        <taxon>Acanthomorphata</taxon>
        <taxon>Ovalentaria</taxon>
        <taxon>Cichlomorphae</taxon>
        <taxon>Cichliformes</taxon>
        <taxon>Cichlidae</taxon>
        <taxon>New World cichlids</taxon>
        <taxon>Cichlasomatinae</taxon>
        <taxon>Heroini</taxon>
        <taxon>Amphilophus</taxon>
    </lineage>
</organism>
<dbReference type="GO" id="GO:0004197">
    <property type="term" value="F:cysteine-type endopeptidase activity"/>
    <property type="evidence" value="ECO:0007669"/>
    <property type="project" value="InterPro"/>
</dbReference>
<dbReference type="GO" id="GO:0006508">
    <property type="term" value="P:proteolysis"/>
    <property type="evidence" value="ECO:0007669"/>
    <property type="project" value="InterPro"/>
</dbReference>
<dbReference type="PROSITE" id="PS50209">
    <property type="entry name" value="CARD"/>
    <property type="match status" value="1"/>
</dbReference>
<dbReference type="Pfam" id="PF00619">
    <property type="entry name" value="CARD"/>
    <property type="match status" value="1"/>
</dbReference>
<dbReference type="PANTHER" id="PTHR47901:SF3">
    <property type="entry name" value="CASPASE-1"/>
    <property type="match status" value="1"/>
</dbReference>
<reference evidence="2" key="2">
    <citation type="submission" date="2025-09" db="UniProtKB">
        <authorList>
            <consortium name="Ensembl"/>
        </authorList>
    </citation>
    <scope>IDENTIFICATION</scope>
</reference>
<dbReference type="GO" id="GO:0072559">
    <property type="term" value="C:NLRP3 inflammasome complex"/>
    <property type="evidence" value="ECO:0007669"/>
    <property type="project" value="TreeGrafter"/>
</dbReference>
<dbReference type="GO" id="GO:0072557">
    <property type="term" value="C:IPAF inflammasome complex"/>
    <property type="evidence" value="ECO:0007669"/>
    <property type="project" value="TreeGrafter"/>
</dbReference>
<accession>A0A3Q0R749</accession>
<dbReference type="OMA" id="ARMRTQF"/>